<proteinExistence type="predicted"/>
<dbReference type="AlphaFoldDB" id="A0A5M6I9S2"/>
<organism evidence="1 2">
    <name type="scientific">Roseospira marina</name>
    <dbReference type="NCBI Taxonomy" id="140057"/>
    <lineage>
        <taxon>Bacteria</taxon>
        <taxon>Pseudomonadati</taxon>
        <taxon>Pseudomonadota</taxon>
        <taxon>Alphaproteobacteria</taxon>
        <taxon>Rhodospirillales</taxon>
        <taxon>Rhodospirillaceae</taxon>
        <taxon>Roseospira</taxon>
    </lineage>
</organism>
<evidence type="ECO:0000313" key="2">
    <source>
        <dbReference type="Proteomes" id="UP000324065"/>
    </source>
</evidence>
<sequence length="71" mass="7712">MDDPCLKYSWYEVSSAVSLEDLLATLPDLAHPPFTLLEVDADLDEIPPELQRHLECAGGPDDSRSGAEEGA</sequence>
<accession>A0A5M6I9S2</accession>
<dbReference type="RefSeq" id="WP_150063246.1">
    <property type="nucleotide sequence ID" value="NZ_VWPJ01000015.1"/>
</dbReference>
<evidence type="ECO:0000313" key="1">
    <source>
        <dbReference type="EMBL" id="KAA5604707.1"/>
    </source>
</evidence>
<keyword evidence="2" id="KW-1185">Reference proteome</keyword>
<dbReference type="EMBL" id="VWPJ01000015">
    <property type="protein sequence ID" value="KAA5604707.1"/>
    <property type="molecule type" value="Genomic_DNA"/>
</dbReference>
<name>A0A5M6I9S2_9PROT</name>
<dbReference type="OrthoDB" id="4318602at2"/>
<reference evidence="1 2" key="1">
    <citation type="submission" date="2019-09" db="EMBL/GenBank/DDBJ databases">
        <title>Genome sequence of Roseospira marina, one of the more divergent members of the non-sulfur purple photosynthetic bacterial family, the Rhodospirillaceae.</title>
        <authorList>
            <person name="Meyer T."/>
            <person name="Kyndt J."/>
        </authorList>
    </citation>
    <scope>NUCLEOTIDE SEQUENCE [LARGE SCALE GENOMIC DNA]</scope>
    <source>
        <strain evidence="1 2">DSM 15113</strain>
    </source>
</reference>
<protein>
    <submittedName>
        <fullName evidence="1">Uncharacterized protein</fullName>
    </submittedName>
</protein>
<gene>
    <name evidence="1" type="ORF">F1188_14945</name>
</gene>
<dbReference type="Proteomes" id="UP000324065">
    <property type="component" value="Unassembled WGS sequence"/>
</dbReference>
<comment type="caution">
    <text evidence="1">The sequence shown here is derived from an EMBL/GenBank/DDBJ whole genome shotgun (WGS) entry which is preliminary data.</text>
</comment>